<feature type="transmembrane region" description="Helical" evidence="1">
    <location>
        <begin position="89"/>
        <end position="113"/>
    </location>
</feature>
<dbReference type="Proteomes" id="UP000094578">
    <property type="component" value="Unassembled WGS sequence"/>
</dbReference>
<proteinExistence type="predicted"/>
<keyword evidence="1" id="KW-0812">Transmembrane</keyword>
<sequence length="155" mass="18006">MNPIMHTQSNRPHAKWSQFVLVLMYLFPVIESVRTVKPELLQQLATRREEWFPSFSFVEFFTFITNSKGTEQFFTVLVQGIGNLISSSVVFLFTPITMYSIAIIAFIGTAIVYQRSLKGNKHPWYRIRLRHFTMALILLLVLPMIAHLVYSVVVH</sequence>
<dbReference type="EMBL" id="MDER01000094">
    <property type="protein sequence ID" value="ODP26161.1"/>
    <property type="molecule type" value="Genomic_DNA"/>
</dbReference>
<dbReference type="AlphaFoldDB" id="A0A1E3KXX0"/>
<comment type="caution">
    <text evidence="2">The sequence shown here is derived from an EMBL/GenBank/DDBJ whole genome shotgun (WGS) entry which is preliminary data.</text>
</comment>
<dbReference type="RefSeq" id="WP_069329811.1">
    <property type="nucleotide sequence ID" value="NZ_MDER01000094.1"/>
</dbReference>
<organism evidence="2 3">
    <name type="scientific">Paenibacillus nuruki</name>
    <dbReference type="NCBI Taxonomy" id="1886670"/>
    <lineage>
        <taxon>Bacteria</taxon>
        <taxon>Bacillati</taxon>
        <taxon>Bacillota</taxon>
        <taxon>Bacilli</taxon>
        <taxon>Bacillales</taxon>
        <taxon>Paenibacillaceae</taxon>
        <taxon>Paenibacillus</taxon>
    </lineage>
</organism>
<dbReference type="STRING" id="1886670.PTI45_04503"/>
<keyword evidence="3" id="KW-1185">Reference proteome</keyword>
<keyword evidence="1" id="KW-0472">Membrane</keyword>
<evidence type="ECO:0000256" key="1">
    <source>
        <dbReference type="SAM" id="Phobius"/>
    </source>
</evidence>
<accession>A0A1E3KXX0</accession>
<evidence type="ECO:0000313" key="2">
    <source>
        <dbReference type="EMBL" id="ODP26161.1"/>
    </source>
</evidence>
<evidence type="ECO:0000313" key="3">
    <source>
        <dbReference type="Proteomes" id="UP000094578"/>
    </source>
</evidence>
<feature type="transmembrane region" description="Helical" evidence="1">
    <location>
        <begin position="134"/>
        <end position="153"/>
    </location>
</feature>
<gene>
    <name evidence="2" type="ORF">PTI45_04503</name>
</gene>
<protein>
    <submittedName>
        <fullName evidence="2">Uncharacterized protein</fullName>
    </submittedName>
</protein>
<reference evidence="2 3" key="1">
    <citation type="submission" date="2016-08" db="EMBL/GenBank/DDBJ databases">
        <title>Genome sequencing of Paenibacillus sp. TI45-13ar, isolated from Korean traditional nuruk.</title>
        <authorList>
            <person name="Kim S.-J."/>
        </authorList>
    </citation>
    <scope>NUCLEOTIDE SEQUENCE [LARGE SCALE GENOMIC DNA]</scope>
    <source>
        <strain evidence="2 3">TI45-13ar</strain>
    </source>
</reference>
<name>A0A1E3KXX0_9BACL</name>
<keyword evidence="1" id="KW-1133">Transmembrane helix</keyword>